<evidence type="ECO:0000256" key="6">
    <source>
        <dbReference type="SAM" id="Phobius"/>
    </source>
</evidence>
<feature type="transmembrane region" description="Helical" evidence="6">
    <location>
        <begin position="209"/>
        <end position="234"/>
    </location>
</feature>
<dbReference type="GO" id="GO:0015171">
    <property type="term" value="F:amino acid transmembrane transporter activity"/>
    <property type="evidence" value="ECO:0007669"/>
    <property type="project" value="TreeGrafter"/>
</dbReference>
<comment type="caution">
    <text evidence="7">The sequence shown here is derived from an EMBL/GenBank/DDBJ whole genome shotgun (WGS) entry which is preliminary data.</text>
</comment>
<keyword evidence="5 6" id="KW-0472">Membrane</keyword>
<dbReference type="PIRSF" id="PIRSF006060">
    <property type="entry name" value="AA_transporter"/>
    <property type="match status" value="1"/>
</dbReference>
<sequence>MSMFRTKSTDVRPTELKRHLNLGSLILLGIGTMVGTGIFTRSGAAIATAGPALMISILIAAVAVGLSALIYAEFASRIPRGGGAYSYIYATLGEFPAWMAAWFVGLEFLTAVAGVSSGWASYLKGLLAEIGIQLPLALSGVNPAEGQYVDVMALLVVVLVTGLVLLDSQKSLRFNNFLVILKFSALALFLMIGVFYVKPANWSNFAPFGFGQLVGGQTGIMAGAATMFYAFLGFEAMPMAIDETKNHQKTMPKAIAIAVGSVAVLYALVTLVLSGLVNYTELNVGDAVAFALRQVGLGWAANYVATVAILTLITVCISLLFALARLTFTLSQDGLLPKSFSNVSEKSKVPVNATILAGIISALMAGFFPLNTLANLTSLVTLMCMAMLPIGLMKLRRETGAPQAGQFTVPAAPLVSVLSFVICLFMIGQMDADTWKVFTVTIIIGILIYFFYGYKHSSLTKK</sequence>
<evidence type="ECO:0000256" key="1">
    <source>
        <dbReference type="ARBA" id="ARBA00004141"/>
    </source>
</evidence>
<gene>
    <name evidence="7" type="ORF">FRX57_05405</name>
</gene>
<feature type="transmembrane region" description="Helical" evidence="6">
    <location>
        <begin position="52"/>
        <end position="72"/>
    </location>
</feature>
<name>A0A5C5SCK5_9STRE</name>
<feature type="transmembrane region" description="Helical" evidence="6">
    <location>
        <begin position="84"/>
        <end position="104"/>
    </location>
</feature>
<keyword evidence="8" id="KW-1185">Reference proteome</keyword>
<feature type="transmembrane region" description="Helical" evidence="6">
    <location>
        <begin position="255"/>
        <end position="279"/>
    </location>
</feature>
<reference evidence="7 8" key="1">
    <citation type="submission" date="2019-08" db="EMBL/GenBank/DDBJ databases">
        <authorList>
            <person name="Lei W."/>
        </authorList>
    </citation>
    <scope>NUCLEOTIDE SEQUENCE [LARGE SCALE GENOMIC DNA]</scope>
    <source>
        <strain evidence="7 8">CCUG 66496</strain>
    </source>
</reference>
<feature type="transmembrane region" description="Helical" evidence="6">
    <location>
        <begin position="178"/>
        <end position="197"/>
    </location>
</feature>
<evidence type="ECO:0000313" key="7">
    <source>
        <dbReference type="EMBL" id="TWS97721.1"/>
    </source>
</evidence>
<comment type="subcellular location">
    <subcellularLocation>
        <location evidence="1">Membrane</location>
        <topology evidence="1">Multi-pass membrane protein</topology>
    </subcellularLocation>
</comment>
<keyword evidence="4 6" id="KW-1133">Transmembrane helix</keyword>
<feature type="transmembrane region" description="Helical" evidence="6">
    <location>
        <begin position="434"/>
        <end position="452"/>
    </location>
</feature>
<organism evidence="7 8">
    <name type="scientific">Streptococcus cuniculipharyngis</name>
    <dbReference type="NCBI Taxonomy" id="1562651"/>
    <lineage>
        <taxon>Bacteria</taxon>
        <taxon>Bacillati</taxon>
        <taxon>Bacillota</taxon>
        <taxon>Bacilli</taxon>
        <taxon>Lactobacillales</taxon>
        <taxon>Streptococcaceae</taxon>
        <taxon>Streptococcus</taxon>
    </lineage>
</organism>
<dbReference type="Pfam" id="PF13520">
    <property type="entry name" value="AA_permease_2"/>
    <property type="match status" value="1"/>
</dbReference>
<feature type="transmembrane region" description="Helical" evidence="6">
    <location>
        <begin position="299"/>
        <end position="328"/>
    </location>
</feature>
<feature type="transmembrane region" description="Helical" evidence="6">
    <location>
        <begin position="407"/>
        <end position="428"/>
    </location>
</feature>
<keyword evidence="3 6" id="KW-0812">Transmembrane</keyword>
<evidence type="ECO:0000256" key="3">
    <source>
        <dbReference type="ARBA" id="ARBA00022692"/>
    </source>
</evidence>
<dbReference type="OrthoDB" id="9762947at2"/>
<feature type="transmembrane region" description="Helical" evidence="6">
    <location>
        <begin position="148"/>
        <end position="166"/>
    </location>
</feature>
<accession>A0A5C5SCK5</accession>
<protein>
    <submittedName>
        <fullName evidence="7">Amino acid permease</fullName>
    </submittedName>
</protein>
<dbReference type="PANTHER" id="PTHR43243:SF4">
    <property type="entry name" value="CATIONIC AMINO ACID TRANSPORTER 4"/>
    <property type="match status" value="1"/>
</dbReference>
<evidence type="ECO:0000313" key="8">
    <source>
        <dbReference type="Proteomes" id="UP000317430"/>
    </source>
</evidence>
<evidence type="ECO:0000256" key="4">
    <source>
        <dbReference type="ARBA" id="ARBA00022989"/>
    </source>
</evidence>
<dbReference type="RefSeq" id="WP_146567456.1">
    <property type="nucleotide sequence ID" value="NZ_VOHL01000003.1"/>
</dbReference>
<feature type="transmembrane region" description="Helical" evidence="6">
    <location>
        <begin position="349"/>
        <end position="370"/>
    </location>
</feature>
<evidence type="ECO:0000256" key="2">
    <source>
        <dbReference type="ARBA" id="ARBA00022448"/>
    </source>
</evidence>
<proteinExistence type="predicted"/>
<feature type="transmembrane region" description="Helical" evidence="6">
    <location>
        <begin position="20"/>
        <end position="40"/>
    </location>
</feature>
<dbReference type="Gene3D" id="1.20.1740.10">
    <property type="entry name" value="Amino acid/polyamine transporter I"/>
    <property type="match status" value="1"/>
</dbReference>
<dbReference type="GO" id="GO:0016020">
    <property type="term" value="C:membrane"/>
    <property type="evidence" value="ECO:0007669"/>
    <property type="project" value="UniProtKB-SubCell"/>
</dbReference>
<feature type="transmembrane region" description="Helical" evidence="6">
    <location>
        <begin position="376"/>
        <end position="395"/>
    </location>
</feature>
<dbReference type="EMBL" id="VOHL01000003">
    <property type="protein sequence ID" value="TWS97721.1"/>
    <property type="molecule type" value="Genomic_DNA"/>
</dbReference>
<keyword evidence="2" id="KW-0813">Transport</keyword>
<evidence type="ECO:0000256" key="5">
    <source>
        <dbReference type="ARBA" id="ARBA00023136"/>
    </source>
</evidence>
<dbReference type="Proteomes" id="UP000317430">
    <property type="component" value="Unassembled WGS sequence"/>
</dbReference>
<dbReference type="PANTHER" id="PTHR43243">
    <property type="entry name" value="INNER MEMBRANE TRANSPORTER YGJI-RELATED"/>
    <property type="match status" value="1"/>
</dbReference>
<dbReference type="AlphaFoldDB" id="A0A5C5SCK5"/>
<dbReference type="InterPro" id="IPR002293">
    <property type="entry name" value="AA/rel_permease1"/>
</dbReference>